<dbReference type="AlphaFoldDB" id="A0A9D3VQ51"/>
<gene>
    <name evidence="2" type="ORF">J1N35_019063</name>
</gene>
<evidence type="ECO:0000313" key="2">
    <source>
        <dbReference type="EMBL" id="KAH1091806.1"/>
    </source>
</evidence>
<keyword evidence="1" id="KW-0472">Membrane</keyword>
<dbReference type="EMBL" id="JAIQCV010000006">
    <property type="protein sequence ID" value="KAH1091806.1"/>
    <property type="molecule type" value="Genomic_DNA"/>
</dbReference>
<evidence type="ECO:0000256" key="1">
    <source>
        <dbReference type="SAM" id="Phobius"/>
    </source>
</evidence>
<keyword evidence="1" id="KW-0812">Transmembrane</keyword>
<organism evidence="2 3">
    <name type="scientific">Gossypium stocksii</name>
    <dbReference type="NCBI Taxonomy" id="47602"/>
    <lineage>
        <taxon>Eukaryota</taxon>
        <taxon>Viridiplantae</taxon>
        <taxon>Streptophyta</taxon>
        <taxon>Embryophyta</taxon>
        <taxon>Tracheophyta</taxon>
        <taxon>Spermatophyta</taxon>
        <taxon>Magnoliopsida</taxon>
        <taxon>eudicotyledons</taxon>
        <taxon>Gunneridae</taxon>
        <taxon>Pentapetalae</taxon>
        <taxon>rosids</taxon>
        <taxon>malvids</taxon>
        <taxon>Malvales</taxon>
        <taxon>Malvaceae</taxon>
        <taxon>Malvoideae</taxon>
        <taxon>Gossypium</taxon>
    </lineage>
</organism>
<proteinExistence type="predicted"/>
<keyword evidence="3" id="KW-1185">Reference proteome</keyword>
<evidence type="ECO:0000313" key="3">
    <source>
        <dbReference type="Proteomes" id="UP000828251"/>
    </source>
</evidence>
<protein>
    <submittedName>
        <fullName evidence="2">Uncharacterized protein</fullName>
    </submittedName>
</protein>
<sequence length="100" mass="11596">MGGNEEWAKTNSKRKAYFGSVRNVKSPLKKPHPVQGWQVKSDKRDENDILDTYSKDPLVVKTLTASFRVKRLLVFGSVVMSVCSWYNFNSFTLRFFFVLK</sequence>
<keyword evidence="1" id="KW-1133">Transmembrane helix</keyword>
<feature type="transmembrane region" description="Helical" evidence="1">
    <location>
        <begin position="72"/>
        <end position="88"/>
    </location>
</feature>
<accession>A0A9D3VQ51</accession>
<reference evidence="2 3" key="1">
    <citation type="journal article" date="2021" name="Plant Biotechnol. J.">
        <title>Multi-omics assisted identification of the key and species-specific regulatory components of drought-tolerant mechanisms in Gossypium stocksii.</title>
        <authorList>
            <person name="Yu D."/>
            <person name="Ke L."/>
            <person name="Zhang D."/>
            <person name="Wu Y."/>
            <person name="Sun Y."/>
            <person name="Mei J."/>
            <person name="Sun J."/>
            <person name="Sun Y."/>
        </authorList>
    </citation>
    <scope>NUCLEOTIDE SEQUENCE [LARGE SCALE GENOMIC DNA]</scope>
    <source>
        <strain evidence="3">cv. E1</strain>
        <tissue evidence="2">Leaf</tissue>
    </source>
</reference>
<name>A0A9D3VQ51_9ROSI</name>
<dbReference type="Proteomes" id="UP000828251">
    <property type="component" value="Unassembled WGS sequence"/>
</dbReference>
<comment type="caution">
    <text evidence="2">The sequence shown here is derived from an EMBL/GenBank/DDBJ whole genome shotgun (WGS) entry which is preliminary data.</text>
</comment>